<proteinExistence type="predicted"/>
<name>A0ABN5A9E5_9BACI</name>
<dbReference type="EMBL" id="CP021920">
    <property type="protein sequence ID" value="ASB87297.1"/>
    <property type="molecule type" value="Genomic_DNA"/>
</dbReference>
<keyword evidence="1" id="KW-0812">Transmembrane</keyword>
<keyword evidence="1" id="KW-1133">Transmembrane helix</keyword>
<keyword evidence="3" id="KW-1185">Reference proteome</keyword>
<dbReference type="Proteomes" id="UP000196877">
    <property type="component" value="Chromosome"/>
</dbReference>
<sequence length="187" mass="20714">MFKLVLSVLYLFGFVILSSWSVSFGEIIGTNDFSTLPQFMLAMLFALMIGCYVGLPLIYNKFRKSEHLLFKNKKVILISLGLGIMLSSTAYSLHDFLSSMMIAILSIIGFIIIVIGLTGFLPAYLLKPSNNKQSLAASCGQALFMLTCLSCRKTESRGTAQFQPIDLRCEEAGCISQHGPYGTEHRF</sequence>
<feature type="transmembrane region" description="Helical" evidence="1">
    <location>
        <begin position="75"/>
        <end position="94"/>
    </location>
</feature>
<evidence type="ECO:0008006" key="4">
    <source>
        <dbReference type="Google" id="ProtNLM"/>
    </source>
</evidence>
<reference evidence="2 3" key="1">
    <citation type="submission" date="2017-06" db="EMBL/GenBank/DDBJ databases">
        <title>Genome sequence of Bacillus sonorensis strain SRCM101395.</title>
        <authorList>
            <person name="Cho S.H."/>
        </authorList>
    </citation>
    <scope>NUCLEOTIDE SEQUENCE [LARGE SCALE GENOMIC DNA]</scope>
    <source>
        <strain evidence="2 3">SRCM101395</strain>
    </source>
</reference>
<organism evidence="2 3">
    <name type="scientific">Bacillus sonorensis</name>
    <dbReference type="NCBI Taxonomy" id="119858"/>
    <lineage>
        <taxon>Bacteria</taxon>
        <taxon>Bacillati</taxon>
        <taxon>Bacillota</taxon>
        <taxon>Bacilli</taxon>
        <taxon>Bacillales</taxon>
        <taxon>Bacillaceae</taxon>
        <taxon>Bacillus</taxon>
    </lineage>
</organism>
<feature type="transmembrane region" description="Helical" evidence="1">
    <location>
        <begin position="100"/>
        <end position="126"/>
    </location>
</feature>
<accession>A0ABN5A9E5</accession>
<keyword evidence="1" id="KW-0472">Membrane</keyword>
<evidence type="ECO:0000256" key="1">
    <source>
        <dbReference type="SAM" id="Phobius"/>
    </source>
</evidence>
<evidence type="ECO:0000313" key="2">
    <source>
        <dbReference type="EMBL" id="ASB87297.1"/>
    </source>
</evidence>
<feature type="transmembrane region" description="Helical" evidence="1">
    <location>
        <begin position="35"/>
        <end position="55"/>
    </location>
</feature>
<gene>
    <name evidence="2" type="ORF">S101395_00743</name>
</gene>
<evidence type="ECO:0000313" key="3">
    <source>
        <dbReference type="Proteomes" id="UP000196877"/>
    </source>
</evidence>
<protein>
    <recommendedName>
        <fullName evidence="4">Permease</fullName>
    </recommendedName>
</protein>